<sequence>MYTRANLKTLMLLRAVRWIRAKVVQKVERLLLRILAAGPVPKHVAFVMDGNRRYARLHHQHINEGHSEGFTTLRRMLEVCMRLEVRCVSAYAFALDNFRRSPEEIEHLMNLAHDKLMEMSRHGQILDEYGVRLNVLGKTSLLPGHVQEAIRHVESATKNNNKAILNICMSYSSQDEMTTAVNSAVRLSLEKSNPDSCEITEDDIDAQLFTTLAGSPPVDILIRTSGVKRLSDFLLWQCAENTQIHFTKAYWPEFGLWDFIPILLDYQRKIWSKRIL</sequence>
<evidence type="ECO:0000313" key="6">
    <source>
        <dbReference type="Proteomes" id="UP000623467"/>
    </source>
</evidence>
<comment type="caution">
    <text evidence="5">The sequence shown here is derived from an EMBL/GenBank/DDBJ whole genome shotgun (WGS) entry which is preliminary data.</text>
</comment>
<dbReference type="InterPro" id="IPR001441">
    <property type="entry name" value="UPP_synth-like"/>
</dbReference>
<dbReference type="GO" id="GO:0016020">
    <property type="term" value="C:membrane"/>
    <property type="evidence" value="ECO:0007669"/>
    <property type="project" value="TreeGrafter"/>
</dbReference>
<protein>
    <recommendedName>
        <fullName evidence="4">Alkyl transferase</fullName>
        <ecNumber evidence="4">2.5.1.-</ecNumber>
    </recommendedName>
</protein>
<dbReference type="GO" id="GO:0005783">
    <property type="term" value="C:endoplasmic reticulum"/>
    <property type="evidence" value="ECO:0007669"/>
    <property type="project" value="TreeGrafter"/>
</dbReference>
<organism evidence="5 6">
    <name type="scientific">Mycena sanguinolenta</name>
    <dbReference type="NCBI Taxonomy" id="230812"/>
    <lineage>
        <taxon>Eukaryota</taxon>
        <taxon>Fungi</taxon>
        <taxon>Dikarya</taxon>
        <taxon>Basidiomycota</taxon>
        <taxon>Agaricomycotina</taxon>
        <taxon>Agaricomycetes</taxon>
        <taxon>Agaricomycetidae</taxon>
        <taxon>Agaricales</taxon>
        <taxon>Marasmiineae</taxon>
        <taxon>Mycenaceae</taxon>
        <taxon>Mycena</taxon>
    </lineage>
</organism>
<accession>A0A8H6YDP3</accession>
<keyword evidence="2 4" id="KW-0808">Transferase</keyword>
<dbReference type="PANTHER" id="PTHR10291:SF43">
    <property type="entry name" value="DEHYDRODOLICHYL DIPHOSPHATE SYNTHASE COMPLEX SUBUNIT DHDDS"/>
    <property type="match status" value="1"/>
</dbReference>
<dbReference type="NCBIfam" id="TIGR00055">
    <property type="entry name" value="uppS"/>
    <property type="match status" value="1"/>
</dbReference>
<dbReference type="EMBL" id="JACAZH010000009">
    <property type="protein sequence ID" value="KAF7359190.1"/>
    <property type="molecule type" value="Genomic_DNA"/>
</dbReference>
<evidence type="ECO:0000256" key="1">
    <source>
        <dbReference type="ARBA" id="ARBA00005432"/>
    </source>
</evidence>
<evidence type="ECO:0000256" key="2">
    <source>
        <dbReference type="ARBA" id="ARBA00022679"/>
    </source>
</evidence>
<reference evidence="5" key="1">
    <citation type="submission" date="2020-05" db="EMBL/GenBank/DDBJ databases">
        <title>Mycena genomes resolve the evolution of fungal bioluminescence.</title>
        <authorList>
            <person name="Tsai I.J."/>
        </authorList>
    </citation>
    <scope>NUCLEOTIDE SEQUENCE</scope>
    <source>
        <strain evidence="5">160909Yilan</strain>
    </source>
</reference>
<dbReference type="Proteomes" id="UP000623467">
    <property type="component" value="Unassembled WGS sequence"/>
</dbReference>
<dbReference type="OrthoDB" id="4173905at2759"/>
<dbReference type="GO" id="GO:0016094">
    <property type="term" value="P:polyprenol biosynthetic process"/>
    <property type="evidence" value="ECO:0007669"/>
    <property type="project" value="TreeGrafter"/>
</dbReference>
<proteinExistence type="inferred from homology"/>
<gene>
    <name evidence="5" type="ORF">MSAN_01261000</name>
</gene>
<dbReference type="HAMAP" id="MF_01139">
    <property type="entry name" value="ISPT"/>
    <property type="match status" value="1"/>
</dbReference>
<dbReference type="GO" id="GO:1904423">
    <property type="term" value="C:dehydrodolichyl diphosphate synthase complex"/>
    <property type="evidence" value="ECO:0007669"/>
    <property type="project" value="TreeGrafter"/>
</dbReference>
<keyword evidence="3" id="KW-0460">Magnesium</keyword>
<dbReference type="FunFam" id="3.40.1180.10:FF:000005">
    <property type="entry name" value="Alkyl transferase"/>
    <property type="match status" value="1"/>
</dbReference>
<evidence type="ECO:0000256" key="3">
    <source>
        <dbReference type="ARBA" id="ARBA00022842"/>
    </source>
</evidence>
<dbReference type="InterPro" id="IPR036424">
    <property type="entry name" value="UPP_synth-like_sf"/>
</dbReference>
<dbReference type="Pfam" id="PF01255">
    <property type="entry name" value="Prenyltransf"/>
    <property type="match status" value="1"/>
</dbReference>
<name>A0A8H6YDP3_9AGAR</name>
<dbReference type="Gene3D" id="3.40.1180.10">
    <property type="entry name" value="Decaprenyl diphosphate synthase-like"/>
    <property type="match status" value="1"/>
</dbReference>
<evidence type="ECO:0000256" key="4">
    <source>
        <dbReference type="RuleBase" id="RU363018"/>
    </source>
</evidence>
<dbReference type="InterPro" id="IPR018520">
    <property type="entry name" value="UPP_synth-like_CS"/>
</dbReference>
<comment type="similarity">
    <text evidence="1 4">Belongs to the UPP synthase family.</text>
</comment>
<dbReference type="AlphaFoldDB" id="A0A8H6YDP3"/>
<evidence type="ECO:0000313" key="5">
    <source>
        <dbReference type="EMBL" id="KAF7359190.1"/>
    </source>
</evidence>
<dbReference type="CDD" id="cd00475">
    <property type="entry name" value="Cis_IPPS"/>
    <property type="match status" value="1"/>
</dbReference>
<keyword evidence="6" id="KW-1185">Reference proteome</keyword>
<dbReference type="GO" id="GO:0005811">
    <property type="term" value="C:lipid droplet"/>
    <property type="evidence" value="ECO:0007669"/>
    <property type="project" value="TreeGrafter"/>
</dbReference>
<dbReference type="SUPFAM" id="SSF64005">
    <property type="entry name" value="Undecaprenyl diphosphate synthase"/>
    <property type="match status" value="1"/>
</dbReference>
<dbReference type="GO" id="GO:0045547">
    <property type="term" value="F:ditrans,polycis-polyprenyl diphosphate synthase [(2E,6E)-farnesyl diphosphate specific] activity"/>
    <property type="evidence" value="ECO:0007669"/>
    <property type="project" value="TreeGrafter"/>
</dbReference>
<dbReference type="EC" id="2.5.1.-" evidence="4"/>
<dbReference type="PANTHER" id="PTHR10291">
    <property type="entry name" value="DEHYDRODOLICHYL DIPHOSPHATE SYNTHASE FAMILY MEMBER"/>
    <property type="match status" value="1"/>
</dbReference>
<dbReference type="PROSITE" id="PS01066">
    <property type="entry name" value="UPP_SYNTHASE"/>
    <property type="match status" value="1"/>
</dbReference>